<dbReference type="RefSeq" id="WP_090204030.1">
    <property type="nucleotide sequence ID" value="NZ_FOFO01000005.1"/>
</dbReference>
<keyword evidence="2" id="KW-1185">Reference proteome</keyword>
<evidence type="ECO:0000313" key="1">
    <source>
        <dbReference type="EMBL" id="SEP75717.1"/>
    </source>
</evidence>
<gene>
    <name evidence="1" type="ORF">SAMN05421693_10554</name>
</gene>
<dbReference type="OrthoDB" id="9814833at2"/>
<sequence length="111" mass="12389">MLVYANPFPMKSIKLGVRAKQKGIAYRTAWNWYKAGRLPAHGYQTRLDDPDGTLDAPLGAYADLDCQAEHGFFADIARDCDPAVLKLQYLARFGLTTRQFNVIAISAIPTR</sequence>
<organism evidence="1 2">
    <name type="scientific">Ectothiorhodospira magna</name>
    <dbReference type="NCBI Taxonomy" id="867345"/>
    <lineage>
        <taxon>Bacteria</taxon>
        <taxon>Pseudomonadati</taxon>
        <taxon>Pseudomonadota</taxon>
        <taxon>Gammaproteobacteria</taxon>
        <taxon>Chromatiales</taxon>
        <taxon>Ectothiorhodospiraceae</taxon>
        <taxon>Ectothiorhodospira</taxon>
    </lineage>
</organism>
<name>A0A1H9AGW4_9GAMM</name>
<accession>A0A1H9AGW4</accession>
<dbReference type="Proteomes" id="UP000199496">
    <property type="component" value="Unassembled WGS sequence"/>
</dbReference>
<dbReference type="AlphaFoldDB" id="A0A1H9AGW4"/>
<dbReference type="EMBL" id="FOFO01000005">
    <property type="protein sequence ID" value="SEP75717.1"/>
    <property type="molecule type" value="Genomic_DNA"/>
</dbReference>
<dbReference type="STRING" id="867345.SAMN05421693_10554"/>
<evidence type="ECO:0000313" key="2">
    <source>
        <dbReference type="Proteomes" id="UP000199496"/>
    </source>
</evidence>
<protein>
    <submittedName>
        <fullName evidence="1">Uncharacterized protein</fullName>
    </submittedName>
</protein>
<reference evidence="1 2" key="1">
    <citation type="submission" date="2016-10" db="EMBL/GenBank/DDBJ databases">
        <authorList>
            <person name="de Groot N.N."/>
        </authorList>
    </citation>
    <scope>NUCLEOTIDE SEQUENCE [LARGE SCALE GENOMIC DNA]</scope>
    <source>
        <strain evidence="1 2">B7-7</strain>
    </source>
</reference>
<proteinExistence type="predicted"/>